<sequence length="141" mass="16162">MICSERLMVVLITNGAQGRSKNSSLSAPGCQVSVGKIIKPLLGNHEMRNFLKKEYYSGPVFSKLLERFKMSENRTLTEKCPESYWKNLPLHGELGSAFDFRQQNSRTSWLQSSPVHLLTLVSSRVSTKIFLQKIFDNFLRY</sequence>
<accession>A0ACB9ZRR2</accession>
<dbReference type="EMBL" id="CM044708">
    <property type="protein sequence ID" value="KAI5649496.1"/>
    <property type="molecule type" value="Genomic_DNA"/>
</dbReference>
<name>A0ACB9ZRR2_CATRO</name>
<organism evidence="1 2">
    <name type="scientific">Catharanthus roseus</name>
    <name type="common">Madagascar periwinkle</name>
    <name type="synonym">Vinca rosea</name>
    <dbReference type="NCBI Taxonomy" id="4058"/>
    <lineage>
        <taxon>Eukaryota</taxon>
        <taxon>Viridiplantae</taxon>
        <taxon>Streptophyta</taxon>
        <taxon>Embryophyta</taxon>
        <taxon>Tracheophyta</taxon>
        <taxon>Spermatophyta</taxon>
        <taxon>Magnoliopsida</taxon>
        <taxon>eudicotyledons</taxon>
        <taxon>Gunneridae</taxon>
        <taxon>Pentapetalae</taxon>
        <taxon>asterids</taxon>
        <taxon>lamiids</taxon>
        <taxon>Gentianales</taxon>
        <taxon>Apocynaceae</taxon>
        <taxon>Rauvolfioideae</taxon>
        <taxon>Vinceae</taxon>
        <taxon>Catharanthinae</taxon>
        <taxon>Catharanthus</taxon>
    </lineage>
</organism>
<dbReference type="Proteomes" id="UP001060085">
    <property type="component" value="Linkage Group LG08"/>
</dbReference>
<proteinExistence type="predicted"/>
<protein>
    <submittedName>
        <fullName evidence="1">Uncharacterized protein</fullName>
    </submittedName>
</protein>
<evidence type="ECO:0000313" key="2">
    <source>
        <dbReference type="Proteomes" id="UP001060085"/>
    </source>
</evidence>
<gene>
    <name evidence="1" type="ORF">M9H77_35501</name>
</gene>
<comment type="caution">
    <text evidence="1">The sequence shown here is derived from an EMBL/GenBank/DDBJ whole genome shotgun (WGS) entry which is preliminary data.</text>
</comment>
<evidence type="ECO:0000313" key="1">
    <source>
        <dbReference type="EMBL" id="KAI5649496.1"/>
    </source>
</evidence>
<keyword evidence="2" id="KW-1185">Reference proteome</keyword>
<reference evidence="2" key="1">
    <citation type="journal article" date="2023" name="Nat. Plants">
        <title>Single-cell RNA sequencing provides a high-resolution roadmap for understanding the multicellular compartmentation of specialized metabolism.</title>
        <authorList>
            <person name="Sun S."/>
            <person name="Shen X."/>
            <person name="Li Y."/>
            <person name="Li Y."/>
            <person name="Wang S."/>
            <person name="Li R."/>
            <person name="Zhang H."/>
            <person name="Shen G."/>
            <person name="Guo B."/>
            <person name="Wei J."/>
            <person name="Xu J."/>
            <person name="St-Pierre B."/>
            <person name="Chen S."/>
            <person name="Sun C."/>
        </authorList>
    </citation>
    <scope>NUCLEOTIDE SEQUENCE [LARGE SCALE GENOMIC DNA]</scope>
</reference>